<dbReference type="EMBL" id="BAABJQ010000010">
    <property type="protein sequence ID" value="GAA5188222.1"/>
    <property type="molecule type" value="Genomic_DNA"/>
</dbReference>
<accession>A0ABP9RVW7</accession>
<feature type="transmembrane region" description="Helical" evidence="1">
    <location>
        <begin position="57"/>
        <end position="76"/>
    </location>
</feature>
<feature type="transmembrane region" description="Helical" evidence="1">
    <location>
        <begin position="157"/>
        <end position="177"/>
    </location>
</feature>
<dbReference type="InterPro" id="IPR000014">
    <property type="entry name" value="PAS"/>
</dbReference>
<organism evidence="3 4">
    <name type="scientific">Rugosimonospora acidiphila</name>
    <dbReference type="NCBI Taxonomy" id="556531"/>
    <lineage>
        <taxon>Bacteria</taxon>
        <taxon>Bacillati</taxon>
        <taxon>Actinomycetota</taxon>
        <taxon>Actinomycetes</taxon>
        <taxon>Micromonosporales</taxon>
        <taxon>Micromonosporaceae</taxon>
        <taxon>Rugosimonospora</taxon>
    </lineage>
</organism>
<feature type="transmembrane region" description="Helical" evidence="1">
    <location>
        <begin position="82"/>
        <end position="107"/>
    </location>
</feature>
<evidence type="ECO:0000313" key="4">
    <source>
        <dbReference type="Proteomes" id="UP001501570"/>
    </source>
</evidence>
<evidence type="ECO:0000256" key="1">
    <source>
        <dbReference type="SAM" id="Phobius"/>
    </source>
</evidence>
<dbReference type="Gene3D" id="3.30.450.20">
    <property type="entry name" value="PAS domain"/>
    <property type="match status" value="1"/>
</dbReference>
<evidence type="ECO:0000313" key="3">
    <source>
        <dbReference type="EMBL" id="GAA5188222.1"/>
    </source>
</evidence>
<dbReference type="PANTHER" id="PTHR44757">
    <property type="entry name" value="DIGUANYLATE CYCLASE DGCP"/>
    <property type="match status" value="1"/>
</dbReference>
<keyword evidence="4" id="KW-1185">Reference proteome</keyword>
<feature type="domain" description="PAS" evidence="2">
    <location>
        <begin position="468"/>
        <end position="532"/>
    </location>
</feature>
<dbReference type="PANTHER" id="PTHR44757:SF2">
    <property type="entry name" value="BIOFILM ARCHITECTURE MAINTENANCE PROTEIN MBAA"/>
    <property type="match status" value="1"/>
</dbReference>
<dbReference type="CDD" id="cd00130">
    <property type="entry name" value="PAS"/>
    <property type="match status" value="1"/>
</dbReference>
<keyword evidence="1" id="KW-0812">Transmembrane</keyword>
<dbReference type="Proteomes" id="UP001501570">
    <property type="component" value="Unassembled WGS sequence"/>
</dbReference>
<dbReference type="NCBIfam" id="TIGR00229">
    <property type="entry name" value="sensory_box"/>
    <property type="match status" value="1"/>
</dbReference>
<protein>
    <recommendedName>
        <fullName evidence="2">PAS domain-containing protein</fullName>
    </recommendedName>
</protein>
<proteinExistence type="predicted"/>
<dbReference type="InterPro" id="IPR013656">
    <property type="entry name" value="PAS_4"/>
</dbReference>
<gene>
    <name evidence="3" type="ORF">GCM10023322_38400</name>
</gene>
<dbReference type="Pfam" id="PF08448">
    <property type="entry name" value="PAS_4"/>
    <property type="match status" value="1"/>
</dbReference>
<dbReference type="SMART" id="SM00091">
    <property type="entry name" value="PAS"/>
    <property type="match status" value="1"/>
</dbReference>
<reference evidence="4" key="1">
    <citation type="journal article" date="2019" name="Int. J. Syst. Evol. Microbiol.">
        <title>The Global Catalogue of Microorganisms (GCM) 10K type strain sequencing project: providing services to taxonomists for standard genome sequencing and annotation.</title>
        <authorList>
            <consortium name="The Broad Institute Genomics Platform"/>
            <consortium name="The Broad Institute Genome Sequencing Center for Infectious Disease"/>
            <person name="Wu L."/>
            <person name="Ma J."/>
        </authorList>
    </citation>
    <scope>NUCLEOTIDE SEQUENCE [LARGE SCALE GENOMIC DNA]</scope>
    <source>
        <strain evidence="4">JCM 18304</strain>
    </source>
</reference>
<comment type="caution">
    <text evidence="3">The sequence shown here is derived from an EMBL/GenBank/DDBJ whole genome shotgun (WGS) entry which is preliminary data.</text>
</comment>
<dbReference type="InterPro" id="IPR035965">
    <property type="entry name" value="PAS-like_dom_sf"/>
</dbReference>
<dbReference type="SUPFAM" id="SSF55785">
    <property type="entry name" value="PYP-like sensor domain (PAS domain)"/>
    <property type="match status" value="1"/>
</dbReference>
<sequence length="610" mass="65155">MSSRLTAGYTALMALLGASVFAAPGLGALSWAAIGLCSAAAVVVGVRRFAPSRPLPWWVLAAAILAMGAGDTIYGAEAAGWLHAPALADICYLAMFPLMTTGLIQMARSSAVLVDWSRMLDLLTFTCAAALLSWMWLVTPGLGADNLGHAAKSVTAAYALGDLLILVTTVGLAVAAGRNASMTLLALGAIALLAADVWYALATLGGGWHPGGPAESPYLLLYYCWGAAALRPSMVRLTQPVPARSPQLPIRSAALLGLSLSTPPAVLLVEASAGQVRDGVIIGAAWMLMSALVITRLAMALSRHRQTVDRQQQLRRGCGTLVAASDIAKVDDALRAAVGDLMPAGLAHTVLLAVQDPRSPGDPDPIAKLIKRYPLPHADQGRTRLVNTRMLHPELGDRLDWHPATLVCRLAVDHRDQDDPELGALLVAGDGVALAAIQDAVEVLAAQASLALERIALTDAINRRSNEEYLRAATRNSIDAVIIVDGDRCVRYTSPALADIIGSDVPILTALRDIVHPDDHEQIERTLRAAHRTPQPDGARAWWHLPRPNGGVMTVEVSCRDLRHDRRVRGYVITMRDLAEQEAMQRESIRRALSALPAAQNRERSHRRFG</sequence>
<dbReference type="RefSeq" id="WP_345631349.1">
    <property type="nucleotide sequence ID" value="NZ_BAABJQ010000010.1"/>
</dbReference>
<dbReference type="InterPro" id="IPR052155">
    <property type="entry name" value="Biofilm_reg_signaling"/>
</dbReference>
<keyword evidence="1" id="KW-1133">Transmembrane helix</keyword>
<feature type="transmembrane region" description="Helical" evidence="1">
    <location>
        <begin position="119"/>
        <end position="137"/>
    </location>
</feature>
<feature type="transmembrane region" description="Helical" evidence="1">
    <location>
        <begin position="184"/>
        <end position="208"/>
    </location>
</feature>
<feature type="transmembrane region" description="Helical" evidence="1">
    <location>
        <begin position="281"/>
        <end position="301"/>
    </location>
</feature>
<evidence type="ECO:0000259" key="2">
    <source>
        <dbReference type="SMART" id="SM00091"/>
    </source>
</evidence>
<keyword evidence="1" id="KW-0472">Membrane</keyword>
<name>A0ABP9RVW7_9ACTN</name>